<keyword evidence="10" id="KW-1185">Reference proteome</keyword>
<dbReference type="GO" id="GO:0008233">
    <property type="term" value="F:peptidase activity"/>
    <property type="evidence" value="ECO:0007669"/>
    <property type="project" value="UniProtKB-KW"/>
</dbReference>
<evidence type="ECO:0000256" key="6">
    <source>
        <dbReference type="ARBA" id="ARBA00023125"/>
    </source>
</evidence>
<dbReference type="AlphaFoldDB" id="A0A317SHX4"/>
<evidence type="ECO:0000256" key="4">
    <source>
        <dbReference type="ARBA" id="ARBA00022801"/>
    </source>
</evidence>
<dbReference type="EMBL" id="PYWC01000089">
    <property type="protein sequence ID" value="PWW73026.1"/>
    <property type="molecule type" value="Genomic_DNA"/>
</dbReference>
<feature type="region of interest" description="Disordered" evidence="8">
    <location>
        <begin position="279"/>
        <end position="474"/>
    </location>
</feature>
<dbReference type="Gene3D" id="3.90.1680.10">
    <property type="entry name" value="SOS response associated peptidase-like"/>
    <property type="match status" value="1"/>
</dbReference>
<keyword evidence="4" id="KW-0378">Hydrolase</keyword>
<evidence type="ECO:0000256" key="1">
    <source>
        <dbReference type="ARBA" id="ARBA00008136"/>
    </source>
</evidence>
<dbReference type="InterPro" id="IPR036590">
    <property type="entry name" value="SRAP-like"/>
</dbReference>
<evidence type="ECO:0000256" key="5">
    <source>
        <dbReference type="ARBA" id="ARBA00023124"/>
    </source>
</evidence>
<evidence type="ECO:0000256" key="7">
    <source>
        <dbReference type="ARBA" id="ARBA00023239"/>
    </source>
</evidence>
<dbReference type="Pfam" id="PF02586">
    <property type="entry name" value="SRAP"/>
    <property type="match status" value="1"/>
</dbReference>
<feature type="compositionally biased region" description="Basic residues" evidence="8">
    <location>
        <begin position="448"/>
        <end position="458"/>
    </location>
</feature>
<dbReference type="GO" id="GO:0106300">
    <property type="term" value="P:protein-DNA covalent cross-linking repair"/>
    <property type="evidence" value="ECO:0007669"/>
    <property type="project" value="InterPro"/>
</dbReference>
<reference evidence="9 10" key="1">
    <citation type="submission" date="2018-03" db="EMBL/GenBank/DDBJ databases">
        <title>Genomes of Pezizomycetes fungi and the evolution of truffles.</title>
        <authorList>
            <person name="Murat C."/>
            <person name="Payen T."/>
            <person name="Noel B."/>
            <person name="Kuo A."/>
            <person name="Martin F.M."/>
        </authorList>
    </citation>
    <scope>NUCLEOTIDE SEQUENCE [LARGE SCALE GENOMIC DNA]</scope>
    <source>
        <strain evidence="9">091103-1</strain>
    </source>
</reference>
<dbReference type="SUPFAM" id="SSF143081">
    <property type="entry name" value="BB1717-like"/>
    <property type="match status" value="1"/>
</dbReference>
<proteinExistence type="inferred from homology"/>
<keyword evidence="6" id="KW-0238">DNA-binding</keyword>
<keyword evidence="5" id="KW-0190">Covalent protein-DNA linkage</keyword>
<dbReference type="InterPro" id="IPR003738">
    <property type="entry name" value="SRAP"/>
</dbReference>
<accession>A0A317SHX4</accession>
<name>A0A317SHX4_9PEZI</name>
<dbReference type="GO" id="GO:0003697">
    <property type="term" value="F:single-stranded DNA binding"/>
    <property type="evidence" value="ECO:0007669"/>
    <property type="project" value="InterPro"/>
</dbReference>
<comment type="caution">
    <text evidence="9">The sequence shown here is derived from an EMBL/GenBank/DDBJ whole genome shotgun (WGS) entry which is preliminary data.</text>
</comment>
<evidence type="ECO:0000313" key="9">
    <source>
        <dbReference type="EMBL" id="PWW73026.1"/>
    </source>
</evidence>
<comment type="similarity">
    <text evidence="1">Belongs to the SOS response-associated peptidase family.</text>
</comment>
<feature type="compositionally biased region" description="Polar residues" evidence="8">
    <location>
        <begin position="332"/>
        <end position="343"/>
    </location>
</feature>
<evidence type="ECO:0000256" key="3">
    <source>
        <dbReference type="ARBA" id="ARBA00022763"/>
    </source>
</evidence>
<protein>
    <submittedName>
        <fullName evidence="9">DUF159-domain-containing protein</fullName>
    </submittedName>
</protein>
<feature type="compositionally biased region" description="Polar residues" evidence="8">
    <location>
        <begin position="434"/>
        <end position="443"/>
    </location>
</feature>
<keyword evidence="3" id="KW-0227">DNA damage</keyword>
<evidence type="ECO:0000313" key="10">
    <source>
        <dbReference type="Proteomes" id="UP000246991"/>
    </source>
</evidence>
<sequence length="474" mass="52270">MCGRYAVGDGPGHVRIELERNRLPVRQAPPEEANGDIRRHFNVAPGNYQLVYRAFPGDPGNTPGEAPGDTMSGEPGVVYALEYMKWGLIPSWSTSPPNYPGLLKTINCRSDSLAENKPLWSMKNNKRCIVVALGFYEWLHKGKEKVPHFIKRKDGEMMLFAGLWDCVQYEGSQEKLYTYTIITTEANEQLSFLHERMPAILEPSTTAEVIPWLSPKIKSWNSTLQSLLKPYQGALEVYPVSKDVGKVALDSPSFIIPVDSAENKSNIKNFFVTPKKGIKSEATPKEEEPKGGDDNVEITGSSVKQETSEASHSENSSQKPGASKKPMKSFFVTPNKTLPSSSQKFKKEEKDAPGASLPPHIPFRTETPSSSRSPLPSPSAASASRKRERLEGGDEELARKLARLDRPEEEGDEELARKLEMEERLLSSPLGPRTRSSITNTPASVKAGAKKKATPAKGKGKDKGSQKITSFFGK</sequence>
<dbReference type="GO" id="GO:0006508">
    <property type="term" value="P:proteolysis"/>
    <property type="evidence" value="ECO:0007669"/>
    <property type="project" value="UniProtKB-KW"/>
</dbReference>
<keyword evidence="7" id="KW-0456">Lyase</keyword>
<dbReference type="STRING" id="42249.A0A317SHX4"/>
<dbReference type="OrthoDB" id="2111841at2759"/>
<dbReference type="GO" id="GO:0016829">
    <property type="term" value="F:lyase activity"/>
    <property type="evidence" value="ECO:0007669"/>
    <property type="project" value="UniProtKB-KW"/>
</dbReference>
<gene>
    <name evidence="9" type="ORF">C7212DRAFT_285663</name>
</gene>
<feature type="compositionally biased region" description="Low complexity" evidence="8">
    <location>
        <begin position="368"/>
        <end position="383"/>
    </location>
</feature>
<organism evidence="9 10">
    <name type="scientific">Tuber magnatum</name>
    <name type="common">white Piedmont truffle</name>
    <dbReference type="NCBI Taxonomy" id="42249"/>
    <lineage>
        <taxon>Eukaryota</taxon>
        <taxon>Fungi</taxon>
        <taxon>Dikarya</taxon>
        <taxon>Ascomycota</taxon>
        <taxon>Pezizomycotina</taxon>
        <taxon>Pezizomycetes</taxon>
        <taxon>Pezizales</taxon>
        <taxon>Tuberaceae</taxon>
        <taxon>Tuber</taxon>
    </lineage>
</organism>
<feature type="compositionally biased region" description="Basic and acidic residues" evidence="8">
    <location>
        <begin position="388"/>
        <end position="406"/>
    </location>
</feature>
<feature type="compositionally biased region" description="Basic and acidic residues" evidence="8">
    <location>
        <begin position="414"/>
        <end position="425"/>
    </location>
</feature>
<evidence type="ECO:0000256" key="2">
    <source>
        <dbReference type="ARBA" id="ARBA00022670"/>
    </source>
</evidence>
<dbReference type="PANTHER" id="PTHR13604">
    <property type="entry name" value="DC12-RELATED"/>
    <property type="match status" value="1"/>
</dbReference>
<dbReference type="Proteomes" id="UP000246991">
    <property type="component" value="Unassembled WGS sequence"/>
</dbReference>
<keyword evidence="2" id="KW-0645">Protease</keyword>
<dbReference type="PANTHER" id="PTHR13604:SF0">
    <property type="entry name" value="ABASIC SITE PROCESSING PROTEIN HMCES"/>
    <property type="match status" value="1"/>
</dbReference>
<evidence type="ECO:0000256" key="8">
    <source>
        <dbReference type="SAM" id="MobiDB-lite"/>
    </source>
</evidence>
<feature type="compositionally biased region" description="Basic and acidic residues" evidence="8">
    <location>
        <begin position="279"/>
        <end position="293"/>
    </location>
</feature>